<dbReference type="InterPro" id="IPR009003">
    <property type="entry name" value="Peptidase_S1_PA"/>
</dbReference>
<keyword evidence="4" id="KW-0378">Hydrolase</keyword>
<dbReference type="GO" id="GO:0006508">
    <property type="term" value="P:proteolysis"/>
    <property type="evidence" value="ECO:0007669"/>
    <property type="project" value="UniProtKB-KW"/>
</dbReference>
<dbReference type="InterPro" id="IPR001254">
    <property type="entry name" value="Trypsin_dom"/>
</dbReference>
<evidence type="ECO:0000259" key="8">
    <source>
        <dbReference type="PROSITE" id="PS50240"/>
    </source>
</evidence>
<keyword evidence="3" id="KW-0645">Protease</keyword>
<keyword evidence="5" id="KW-0720">Serine protease</keyword>
<evidence type="ECO:0000256" key="2">
    <source>
        <dbReference type="ARBA" id="ARBA00022525"/>
    </source>
</evidence>
<dbReference type="Proteomes" id="UP000283509">
    <property type="component" value="Unassembled WGS sequence"/>
</dbReference>
<reference evidence="9 10" key="2">
    <citation type="submission" date="2019-01" db="EMBL/GenBank/DDBJ databases">
        <title>The decoding of complex shrimp genome reveals the adaptation for benthos swimmer, frequently molting mechanism and breeding impact on genome.</title>
        <authorList>
            <person name="Sun Y."/>
            <person name="Gao Y."/>
            <person name="Yu Y."/>
        </authorList>
    </citation>
    <scope>NUCLEOTIDE SEQUENCE [LARGE SCALE GENOMIC DNA]</scope>
    <source>
        <tissue evidence="9">Muscle</tissue>
    </source>
</reference>
<dbReference type="SUPFAM" id="SSF50494">
    <property type="entry name" value="Trypsin-like serine proteases"/>
    <property type="match status" value="1"/>
</dbReference>
<evidence type="ECO:0000256" key="1">
    <source>
        <dbReference type="ARBA" id="ARBA00004613"/>
    </source>
</evidence>
<dbReference type="OrthoDB" id="10059102at2759"/>
<gene>
    <name evidence="9" type="ORF">C7M84_011579</name>
</gene>
<feature type="chain" id="PRO_5018614592" evidence="7">
    <location>
        <begin position="26"/>
        <end position="322"/>
    </location>
</feature>
<evidence type="ECO:0000256" key="4">
    <source>
        <dbReference type="ARBA" id="ARBA00022801"/>
    </source>
</evidence>
<dbReference type="InterPro" id="IPR050127">
    <property type="entry name" value="Serine_Proteases_S1"/>
</dbReference>
<dbReference type="STRING" id="6689.A0A3R7MUP3"/>
<accession>A0A3R7MUP3</accession>
<proteinExistence type="predicted"/>
<name>A0A3R7MUP3_PENVA</name>
<evidence type="ECO:0000313" key="10">
    <source>
        <dbReference type="Proteomes" id="UP000283509"/>
    </source>
</evidence>
<dbReference type="InterPro" id="IPR043504">
    <property type="entry name" value="Peptidase_S1_PA_chymotrypsin"/>
</dbReference>
<dbReference type="PANTHER" id="PTHR24264">
    <property type="entry name" value="TRYPSIN-RELATED"/>
    <property type="match status" value="1"/>
</dbReference>
<keyword evidence="7" id="KW-0732">Signal</keyword>
<evidence type="ECO:0000256" key="7">
    <source>
        <dbReference type="SAM" id="SignalP"/>
    </source>
</evidence>
<dbReference type="AlphaFoldDB" id="A0A3R7MUP3"/>
<dbReference type="GO" id="GO:0005615">
    <property type="term" value="C:extracellular space"/>
    <property type="evidence" value="ECO:0007669"/>
    <property type="project" value="TreeGrafter"/>
</dbReference>
<reference evidence="9 10" key="1">
    <citation type="submission" date="2018-04" db="EMBL/GenBank/DDBJ databases">
        <authorList>
            <person name="Zhang X."/>
            <person name="Yuan J."/>
            <person name="Li F."/>
            <person name="Xiang J."/>
        </authorList>
    </citation>
    <scope>NUCLEOTIDE SEQUENCE [LARGE SCALE GENOMIC DNA]</scope>
    <source>
        <tissue evidence="9">Muscle</tissue>
    </source>
</reference>
<evidence type="ECO:0000256" key="3">
    <source>
        <dbReference type="ARBA" id="ARBA00022670"/>
    </source>
</evidence>
<sequence>MKQIASGKKTLTLLILILLTALTEGKPGRADSNKPQRLSIPCIMPKMDCDPHQVPKFFDDDDKIIGGKVTEPGTTPWLVSLKDSHYDDPVHFCGGTVLSHAWVLTSASCVAGYSYPYTYLQVVAGEYDLDEVEGWEQIKKVTRKEVHPEYDFVTQNNDVALLRVFPWFLYNERVAPLPLPPPMHQSGHPHFAFTHDNEMGLIAGWGRTAEVSEISHLVLMAYAPILSTEDCIGAYGEAITDSMMCAGNLTHGGLDPCQGDWGGGLKTREGYLLGVSSWGTGCGRPGLPAVYTNVQRVRSWICSEVTCATCEFSDEAKRICND</sequence>
<comment type="subcellular location">
    <subcellularLocation>
        <location evidence="1">Secreted</location>
    </subcellularLocation>
</comment>
<protein>
    <submittedName>
        <fullName evidence="9">Trypsin</fullName>
    </submittedName>
</protein>
<feature type="domain" description="Peptidase S1" evidence="8">
    <location>
        <begin position="64"/>
        <end position="306"/>
    </location>
</feature>
<dbReference type="EMBL" id="QCYY01002459">
    <property type="protein sequence ID" value="ROT70160.1"/>
    <property type="molecule type" value="Genomic_DNA"/>
</dbReference>
<evidence type="ECO:0000256" key="5">
    <source>
        <dbReference type="ARBA" id="ARBA00022825"/>
    </source>
</evidence>
<keyword evidence="6" id="KW-1015">Disulfide bond</keyword>
<evidence type="ECO:0000313" key="9">
    <source>
        <dbReference type="EMBL" id="ROT70160.1"/>
    </source>
</evidence>
<dbReference type="CDD" id="cd00190">
    <property type="entry name" value="Tryp_SPc"/>
    <property type="match status" value="1"/>
</dbReference>
<keyword evidence="10" id="KW-1185">Reference proteome</keyword>
<dbReference type="PRINTS" id="PR00722">
    <property type="entry name" value="CHYMOTRYPSIN"/>
</dbReference>
<dbReference type="PANTHER" id="PTHR24264:SF65">
    <property type="entry name" value="SRCR DOMAIN-CONTAINING PROTEIN"/>
    <property type="match status" value="1"/>
</dbReference>
<organism evidence="9 10">
    <name type="scientific">Penaeus vannamei</name>
    <name type="common">Whiteleg shrimp</name>
    <name type="synonym">Litopenaeus vannamei</name>
    <dbReference type="NCBI Taxonomy" id="6689"/>
    <lineage>
        <taxon>Eukaryota</taxon>
        <taxon>Metazoa</taxon>
        <taxon>Ecdysozoa</taxon>
        <taxon>Arthropoda</taxon>
        <taxon>Crustacea</taxon>
        <taxon>Multicrustacea</taxon>
        <taxon>Malacostraca</taxon>
        <taxon>Eumalacostraca</taxon>
        <taxon>Eucarida</taxon>
        <taxon>Decapoda</taxon>
        <taxon>Dendrobranchiata</taxon>
        <taxon>Penaeoidea</taxon>
        <taxon>Penaeidae</taxon>
        <taxon>Penaeus</taxon>
    </lineage>
</organism>
<dbReference type="Pfam" id="PF00089">
    <property type="entry name" value="Trypsin"/>
    <property type="match status" value="1"/>
</dbReference>
<dbReference type="SMART" id="SM00020">
    <property type="entry name" value="Tryp_SPc"/>
    <property type="match status" value="1"/>
</dbReference>
<dbReference type="Gene3D" id="2.40.10.10">
    <property type="entry name" value="Trypsin-like serine proteases"/>
    <property type="match status" value="1"/>
</dbReference>
<dbReference type="FunFam" id="2.40.10.10:FF:000068">
    <property type="entry name" value="transmembrane protease serine 2"/>
    <property type="match status" value="1"/>
</dbReference>
<dbReference type="InterPro" id="IPR001314">
    <property type="entry name" value="Peptidase_S1A"/>
</dbReference>
<dbReference type="GO" id="GO:0004252">
    <property type="term" value="F:serine-type endopeptidase activity"/>
    <property type="evidence" value="ECO:0007669"/>
    <property type="project" value="InterPro"/>
</dbReference>
<evidence type="ECO:0000256" key="6">
    <source>
        <dbReference type="ARBA" id="ARBA00023157"/>
    </source>
</evidence>
<feature type="signal peptide" evidence="7">
    <location>
        <begin position="1"/>
        <end position="25"/>
    </location>
</feature>
<dbReference type="PROSITE" id="PS50240">
    <property type="entry name" value="TRYPSIN_DOM"/>
    <property type="match status" value="1"/>
</dbReference>
<comment type="caution">
    <text evidence="9">The sequence shown here is derived from an EMBL/GenBank/DDBJ whole genome shotgun (WGS) entry which is preliminary data.</text>
</comment>
<keyword evidence="2" id="KW-0964">Secreted</keyword>